<sequence length="362" mass="41513">MVFAVPLVPPLLRPFLALQYPTTAPSNPDSFPHSTYYNVGKLDICLVITLIAVMAVLRDSFRLGIFEPFARWKLTRDLERRRKQREARTPATNGHANGSATNGHSLSNGTAKSPYSPRELKQLNRSVLRFAEQGWSVVYYSSVWSYGLYVHRCLPTRILDPVDLWLNYPHIPLAAPFKFYYLTQMAFYLHQILILNAEARRSDHVLMMSHHIITVILMWASYYTNLTRVGALIMVLMDWCDIFLPLAKMFRYIQITQLATDATFGVFLVSWFITRHILFLFVIKSTVIDAPKIIPPEWSSETGRYLSRPAHTAFSAMLLALQVMQCVWFWLICRVAWRVLSGKGAADARSDDEGSDVDEKED</sequence>
<feature type="transmembrane region" description="Helical" evidence="8">
    <location>
        <begin position="313"/>
        <end position="333"/>
    </location>
</feature>
<dbReference type="RefSeq" id="XP_007329507.1">
    <property type="nucleotide sequence ID" value="XM_007329445.1"/>
</dbReference>
<dbReference type="SMART" id="SM00724">
    <property type="entry name" value="TLC"/>
    <property type="match status" value="1"/>
</dbReference>
<proteinExistence type="inferred from homology"/>
<protein>
    <recommendedName>
        <fullName evidence="9">TLC domain-containing protein</fullName>
    </recommendedName>
</protein>
<feature type="compositionally biased region" description="Polar residues" evidence="7">
    <location>
        <begin position="90"/>
        <end position="113"/>
    </location>
</feature>
<dbReference type="OMA" id="GYPHIPL"/>
<dbReference type="InterPro" id="IPR006634">
    <property type="entry name" value="TLC-dom"/>
</dbReference>
<dbReference type="STRING" id="597362.K5WXU2"/>
<evidence type="ECO:0000256" key="7">
    <source>
        <dbReference type="SAM" id="MobiDB-lite"/>
    </source>
</evidence>
<name>K5WXU2_AGABU</name>
<dbReference type="AlphaFoldDB" id="K5WXU2"/>
<evidence type="ECO:0000256" key="2">
    <source>
        <dbReference type="ARBA" id="ARBA00009808"/>
    </source>
</evidence>
<dbReference type="HOGENOM" id="CLU_028277_2_1_1"/>
<evidence type="ECO:0000256" key="4">
    <source>
        <dbReference type="ARBA" id="ARBA00022989"/>
    </source>
</evidence>
<evidence type="ECO:0000313" key="11">
    <source>
        <dbReference type="Proteomes" id="UP000008493"/>
    </source>
</evidence>
<dbReference type="GO" id="GO:0050291">
    <property type="term" value="F:sphingosine N-acyltransferase activity"/>
    <property type="evidence" value="ECO:0007669"/>
    <property type="project" value="InterPro"/>
</dbReference>
<dbReference type="KEGG" id="abp:AGABI1DRAFT113528"/>
<comment type="subcellular location">
    <subcellularLocation>
        <location evidence="1">Membrane</location>
        <topology evidence="1">Multi-pass membrane protein</topology>
    </subcellularLocation>
</comment>
<evidence type="ECO:0000259" key="9">
    <source>
        <dbReference type="PROSITE" id="PS50922"/>
    </source>
</evidence>
<feature type="domain" description="TLC" evidence="9">
    <location>
        <begin position="125"/>
        <end position="341"/>
    </location>
</feature>
<evidence type="ECO:0000256" key="6">
    <source>
        <dbReference type="PROSITE-ProRule" id="PRU00205"/>
    </source>
</evidence>
<evidence type="ECO:0000256" key="8">
    <source>
        <dbReference type="SAM" id="Phobius"/>
    </source>
</evidence>
<dbReference type="PANTHER" id="PTHR12560:SF0">
    <property type="entry name" value="LD18904P"/>
    <property type="match status" value="1"/>
</dbReference>
<keyword evidence="5 6" id="KW-0472">Membrane</keyword>
<reference evidence="11" key="1">
    <citation type="journal article" date="2012" name="Proc. Natl. Acad. Sci. U.S.A.">
        <title>Genome sequence of the button mushroom Agaricus bisporus reveals mechanisms governing adaptation to a humic-rich ecological niche.</title>
        <authorList>
            <person name="Morin E."/>
            <person name="Kohler A."/>
            <person name="Baker A.R."/>
            <person name="Foulongne-Oriol M."/>
            <person name="Lombard V."/>
            <person name="Nagy L.G."/>
            <person name="Ohm R.A."/>
            <person name="Patyshakuliyeva A."/>
            <person name="Brun A."/>
            <person name="Aerts A.L."/>
            <person name="Bailey A.M."/>
            <person name="Billette C."/>
            <person name="Coutinho P.M."/>
            <person name="Deakin G."/>
            <person name="Doddapaneni H."/>
            <person name="Floudas D."/>
            <person name="Grimwood J."/>
            <person name="Hilden K."/>
            <person name="Kuees U."/>
            <person name="LaButti K.M."/>
            <person name="Lapidus A."/>
            <person name="Lindquist E.A."/>
            <person name="Lucas S.M."/>
            <person name="Murat C."/>
            <person name="Riley R.W."/>
            <person name="Salamov A.A."/>
            <person name="Schmutz J."/>
            <person name="Subramanian V."/>
            <person name="Woesten H.A.B."/>
            <person name="Xu J."/>
            <person name="Eastwood D.C."/>
            <person name="Foster G.D."/>
            <person name="Sonnenberg A.S."/>
            <person name="Cullen D."/>
            <person name="de Vries R.P."/>
            <person name="Lundell T."/>
            <person name="Hibbett D.S."/>
            <person name="Henrissat B."/>
            <person name="Burton K.S."/>
            <person name="Kerrigan R.W."/>
            <person name="Challen M.P."/>
            <person name="Grigoriev I.V."/>
            <person name="Martin F."/>
        </authorList>
    </citation>
    <scope>NUCLEOTIDE SEQUENCE [LARGE SCALE GENOMIC DNA]</scope>
    <source>
        <strain evidence="11">JB137-S8 / ATCC MYA-4627 / FGSC 10392</strain>
    </source>
</reference>
<feature type="region of interest" description="Disordered" evidence="7">
    <location>
        <begin position="81"/>
        <end position="116"/>
    </location>
</feature>
<dbReference type="GeneID" id="18824028"/>
<dbReference type="InterPro" id="IPR016439">
    <property type="entry name" value="Lag1/Lac1-like"/>
</dbReference>
<dbReference type="GO" id="GO:0016020">
    <property type="term" value="C:membrane"/>
    <property type="evidence" value="ECO:0007669"/>
    <property type="project" value="UniProtKB-SubCell"/>
</dbReference>
<evidence type="ECO:0000256" key="1">
    <source>
        <dbReference type="ARBA" id="ARBA00004141"/>
    </source>
</evidence>
<evidence type="ECO:0000256" key="5">
    <source>
        <dbReference type="ARBA" id="ARBA00023136"/>
    </source>
</evidence>
<dbReference type="eggNOG" id="KOG1607">
    <property type="taxonomic scope" value="Eukaryota"/>
</dbReference>
<keyword evidence="11" id="KW-1185">Reference proteome</keyword>
<organism evidence="10 11">
    <name type="scientific">Agaricus bisporus var. burnettii (strain JB137-S8 / ATCC MYA-4627 / FGSC 10392)</name>
    <name type="common">White button mushroom</name>
    <dbReference type="NCBI Taxonomy" id="597362"/>
    <lineage>
        <taxon>Eukaryota</taxon>
        <taxon>Fungi</taxon>
        <taxon>Dikarya</taxon>
        <taxon>Basidiomycota</taxon>
        <taxon>Agaricomycotina</taxon>
        <taxon>Agaricomycetes</taxon>
        <taxon>Agaricomycetidae</taxon>
        <taxon>Agaricales</taxon>
        <taxon>Agaricineae</taxon>
        <taxon>Agaricaceae</taxon>
        <taxon>Agaricus</taxon>
    </lineage>
</organism>
<dbReference type="Proteomes" id="UP000008493">
    <property type="component" value="Unassembled WGS sequence"/>
</dbReference>
<dbReference type="InParanoid" id="K5WXU2"/>
<dbReference type="PIRSF" id="PIRSF005225">
    <property type="entry name" value="LAG1_LAC1"/>
    <property type="match status" value="1"/>
</dbReference>
<dbReference type="PANTHER" id="PTHR12560">
    <property type="entry name" value="LONGEVITY ASSURANCE FACTOR 1 LAG1"/>
    <property type="match status" value="1"/>
</dbReference>
<keyword evidence="3 6" id="KW-0812">Transmembrane</keyword>
<dbReference type="PROSITE" id="PS50922">
    <property type="entry name" value="TLC"/>
    <property type="match status" value="1"/>
</dbReference>
<dbReference type="OrthoDB" id="537032at2759"/>
<dbReference type="EMBL" id="JH971389">
    <property type="protein sequence ID" value="EKM80331.1"/>
    <property type="molecule type" value="Genomic_DNA"/>
</dbReference>
<feature type="transmembrane region" description="Helical" evidence="8">
    <location>
        <begin position="262"/>
        <end position="283"/>
    </location>
</feature>
<evidence type="ECO:0000313" key="10">
    <source>
        <dbReference type="EMBL" id="EKM80331.1"/>
    </source>
</evidence>
<feature type="transmembrane region" description="Helical" evidence="8">
    <location>
        <begin position="35"/>
        <end position="57"/>
    </location>
</feature>
<gene>
    <name evidence="10" type="ORF">AGABI1DRAFT_113528</name>
</gene>
<accession>K5WXU2</accession>
<comment type="similarity">
    <text evidence="2">Belongs to the sphingosine N-acyltransferase family.</text>
</comment>
<keyword evidence="4 8" id="KW-1133">Transmembrane helix</keyword>
<dbReference type="FunCoup" id="K5WXU2">
    <property type="interactions" value="217"/>
</dbReference>
<dbReference type="GO" id="GO:0046513">
    <property type="term" value="P:ceramide biosynthetic process"/>
    <property type="evidence" value="ECO:0007669"/>
    <property type="project" value="InterPro"/>
</dbReference>
<dbReference type="Pfam" id="PF03798">
    <property type="entry name" value="TRAM_LAG1_CLN8"/>
    <property type="match status" value="1"/>
</dbReference>
<evidence type="ECO:0000256" key="3">
    <source>
        <dbReference type="ARBA" id="ARBA00022692"/>
    </source>
</evidence>